<evidence type="ECO:0000313" key="4">
    <source>
        <dbReference type="Proteomes" id="UP000535589"/>
    </source>
</evidence>
<dbReference type="PANTHER" id="PTHR46401">
    <property type="entry name" value="GLYCOSYLTRANSFERASE WBBK-RELATED"/>
    <property type="match status" value="1"/>
</dbReference>
<feature type="domain" description="Glycosyl transferase family 1" evidence="2">
    <location>
        <begin position="176"/>
        <end position="323"/>
    </location>
</feature>
<dbReference type="Proteomes" id="UP000535589">
    <property type="component" value="Unassembled WGS sequence"/>
</dbReference>
<dbReference type="Pfam" id="PF00534">
    <property type="entry name" value="Glycos_transf_1"/>
    <property type="match status" value="1"/>
</dbReference>
<dbReference type="EMBL" id="JABAIK010000010">
    <property type="protein sequence ID" value="NLS13532.1"/>
    <property type="molecule type" value="Genomic_DNA"/>
</dbReference>
<sequence length="356" mass="41551">MAAVIFFGFNSFITHKRGVENVILNQSKALECKKYYISFDEKYRKYEYENIECYSIKNNIFFPIVLNVLVIYLSIINSGLRIHSHNYLFSLVSLCRIDLFSVHDGLCYQYCKINNSVGKVKYLILFFIEKFVYRRAKKIHVISDFTKDNCLLGSRELKKVIKIYNTVPFVLEKLSDEKHKSTDLGNEKRNVLIVRSIEERALLPMIFEVATQMLDFEFVICGKGPLLEQYRNDIADRDINNVFLQGFVDDALLAQYYINADIVVVPALYGEGFGLPVIEGYLFNKPVIASDVCALPEVIIDPNWLFDNTVNDLLNKLESFVFIERDKRFKEYYVENFGFSSYQNKMSKLYKELDFV</sequence>
<evidence type="ECO:0000313" key="3">
    <source>
        <dbReference type="EMBL" id="NLS13532.1"/>
    </source>
</evidence>
<proteinExistence type="predicted"/>
<keyword evidence="4" id="KW-1185">Reference proteome</keyword>
<name>A0A7X8TS00_9VIBR</name>
<keyword evidence="1 3" id="KW-0808">Transferase</keyword>
<evidence type="ECO:0000256" key="1">
    <source>
        <dbReference type="ARBA" id="ARBA00022679"/>
    </source>
</evidence>
<dbReference type="CDD" id="cd03801">
    <property type="entry name" value="GT4_PimA-like"/>
    <property type="match status" value="1"/>
</dbReference>
<protein>
    <submittedName>
        <fullName evidence="3">Glycosyltransferase family 4 protein</fullName>
    </submittedName>
</protein>
<reference evidence="3 4" key="1">
    <citation type="submission" date="2020-04" db="EMBL/GenBank/DDBJ databases">
        <title>Vibrio sp. SM6, a novel species isolated from seawater.</title>
        <authorList>
            <person name="Wang X."/>
        </authorList>
    </citation>
    <scope>NUCLEOTIDE SEQUENCE [LARGE SCALE GENOMIC DNA]</scope>
    <source>
        <strain evidence="3 4">SM6</strain>
    </source>
</reference>
<comment type="caution">
    <text evidence="3">The sequence shown here is derived from an EMBL/GenBank/DDBJ whole genome shotgun (WGS) entry which is preliminary data.</text>
</comment>
<dbReference type="InterPro" id="IPR001296">
    <property type="entry name" value="Glyco_trans_1"/>
</dbReference>
<dbReference type="PANTHER" id="PTHR46401:SF2">
    <property type="entry name" value="GLYCOSYLTRANSFERASE WBBK-RELATED"/>
    <property type="match status" value="1"/>
</dbReference>
<dbReference type="Gene3D" id="3.40.50.2000">
    <property type="entry name" value="Glycogen Phosphorylase B"/>
    <property type="match status" value="2"/>
</dbReference>
<dbReference type="RefSeq" id="WP_168836627.1">
    <property type="nucleotide sequence ID" value="NZ_JABAIK010000010.1"/>
</dbReference>
<gene>
    <name evidence="3" type="ORF">HGP28_11580</name>
</gene>
<evidence type="ECO:0000259" key="2">
    <source>
        <dbReference type="Pfam" id="PF00534"/>
    </source>
</evidence>
<organism evidence="3 4">
    <name type="scientific">Vibrio agarilyticus</name>
    <dbReference type="NCBI Taxonomy" id="2726741"/>
    <lineage>
        <taxon>Bacteria</taxon>
        <taxon>Pseudomonadati</taxon>
        <taxon>Pseudomonadota</taxon>
        <taxon>Gammaproteobacteria</taxon>
        <taxon>Vibrionales</taxon>
        <taxon>Vibrionaceae</taxon>
        <taxon>Vibrio</taxon>
    </lineage>
</organism>
<dbReference type="GO" id="GO:0009103">
    <property type="term" value="P:lipopolysaccharide biosynthetic process"/>
    <property type="evidence" value="ECO:0007669"/>
    <property type="project" value="TreeGrafter"/>
</dbReference>
<dbReference type="SUPFAM" id="SSF53756">
    <property type="entry name" value="UDP-Glycosyltransferase/glycogen phosphorylase"/>
    <property type="match status" value="1"/>
</dbReference>
<dbReference type="GO" id="GO:0016757">
    <property type="term" value="F:glycosyltransferase activity"/>
    <property type="evidence" value="ECO:0007669"/>
    <property type="project" value="InterPro"/>
</dbReference>
<accession>A0A7X8TS00</accession>
<dbReference type="AlphaFoldDB" id="A0A7X8TS00"/>